<dbReference type="InterPro" id="IPR018958">
    <property type="entry name" value="Knr4/Smi1-like_dom"/>
</dbReference>
<dbReference type="Pfam" id="PF09346">
    <property type="entry name" value="SMI1_KNR4"/>
    <property type="match status" value="1"/>
</dbReference>
<accession>A0A8J3SL79</accession>
<evidence type="ECO:0000313" key="3">
    <source>
        <dbReference type="Proteomes" id="UP000619788"/>
    </source>
</evidence>
<feature type="domain" description="Knr4/Smi1-like" evidence="1">
    <location>
        <begin position="35"/>
        <end position="178"/>
    </location>
</feature>
<evidence type="ECO:0000259" key="1">
    <source>
        <dbReference type="SMART" id="SM00860"/>
    </source>
</evidence>
<dbReference type="AlphaFoldDB" id="A0A8J3SL79"/>
<proteinExistence type="predicted"/>
<evidence type="ECO:0000313" key="2">
    <source>
        <dbReference type="EMBL" id="GIH91648.1"/>
    </source>
</evidence>
<dbReference type="RefSeq" id="WP_204063913.1">
    <property type="nucleotide sequence ID" value="NZ_BOOJ01000022.1"/>
</dbReference>
<dbReference type="SMART" id="SM00860">
    <property type="entry name" value="SMI1_KNR4"/>
    <property type="match status" value="1"/>
</dbReference>
<organism evidence="2 3">
    <name type="scientific">Planobispora siamensis</name>
    <dbReference type="NCBI Taxonomy" id="936338"/>
    <lineage>
        <taxon>Bacteria</taxon>
        <taxon>Bacillati</taxon>
        <taxon>Actinomycetota</taxon>
        <taxon>Actinomycetes</taxon>
        <taxon>Streptosporangiales</taxon>
        <taxon>Streptosporangiaceae</taxon>
        <taxon>Planobispora</taxon>
    </lineage>
</organism>
<keyword evidence="3" id="KW-1185">Reference proteome</keyword>
<reference evidence="2 3" key="1">
    <citation type="submission" date="2021-01" db="EMBL/GenBank/DDBJ databases">
        <title>Whole genome shotgun sequence of Planobispora siamensis NBRC 107568.</title>
        <authorList>
            <person name="Komaki H."/>
            <person name="Tamura T."/>
        </authorList>
    </citation>
    <scope>NUCLEOTIDE SEQUENCE [LARGE SCALE GENOMIC DNA]</scope>
    <source>
        <strain evidence="2 3">NBRC 107568</strain>
    </source>
</reference>
<dbReference type="SUPFAM" id="SSF160631">
    <property type="entry name" value="SMI1/KNR4-like"/>
    <property type="match status" value="1"/>
</dbReference>
<comment type="caution">
    <text evidence="2">The sequence shown here is derived from an EMBL/GenBank/DDBJ whole genome shotgun (WGS) entry which is preliminary data.</text>
</comment>
<name>A0A8J3SL79_9ACTN</name>
<dbReference type="InterPro" id="IPR037883">
    <property type="entry name" value="Knr4/Smi1-like_sf"/>
</dbReference>
<sequence length="224" mass="25186">MSARYAWSDLFPAAHFVTEGPDHPPGDPEGCLLFPAGESEVRRLEERLGLELPPSYRQFLLFADGWGAEDDELCIRSVATVGWLRDLEPWYVEGCLPEGETPRSVPDDLYFVYGKEQDCINLREEYLPGTLLAGHRNDGMTLLNPHVKTPEGEWEAWSLAPWLPGANRYRSFWELMQNEFQSSRVLGLATTGAASTGVRSLVCDGTLRAASGTFLMSPHRRWQL</sequence>
<protein>
    <recommendedName>
        <fullName evidence="1">Knr4/Smi1-like domain-containing protein</fullName>
    </recommendedName>
</protein>
<dbReference type="Gene3D" id="3.40.1580.10">
    <property type="entry name" value="SMI1/KNR4-like"/>
    <property type="match status" value="1"/>
</dbReference>
<dbReference type="Proteomes" id="UP000619788">
    <property type="component" value="Unassembled WGS sequence"/>
</dbReference>
<gene>
    <name evidence="2" type="ORF">Psi01_22780</name>
</gene>
<dbReference type="EMBL" id="BOOJ01000022">
    <property type="protein sequence ID" value="GIH91648.1"/>
    <property type="molecule type" value="Genomic_DNA"/>
</dbReference>